<evidence type="ECO:0000313" key="1">
    <source>
        <dbReference type="EMBL" id="CAG8810861.1"/>
    </source>
</evidence>
<sequence>TIKSILAYICCYNSYILRSDLARIVDIKIVRTGKSNCSTGNFIISIGLLEIKGLQQGLKDISISDLTWRDPIASQPLQNMKLVIPEIIQEKCNEFVENFSIEILDELPQKLSHNKTWKEPEEVLVEITEEILNTSFCPKFENAQSEETYVTDVVVPLLRATLKELPVRKIALLSTAERQSVASADRKGDGKQGKRPDVMFIEECEEKLYDSSSWNLHLWREMNDGMTWVHKGCKPDKNEFGILGIQISGKIMHLNVLIKDADEIHRLYRLCSVEIPLQPTDGNDVFQFVGALLLLRNIIIVNISMLLNAPKTKSERLKKRKGHTVHSDPE</sequence>
<feature type="non-terminal residue" evidence="1">
    <location>
        <position position="1"/>
    </location>
</feature>
<protein>
    <submittedName>
        <fullName evidence="1">29350_t:CDS:1</fullName>
    </submittedName>
</protein>
<proteinExistence type="predicted"/>
<keyword evidence="2" id="KW-1185">Reference proteome</keyword>
<gene>
    <name evidence="1" type="ORF">GMARGA_LOCUS25197</name>
</gene>
<dbReference type="Proteomes" id="UP000789901">
    <property type="component" value="Unassembled WGS sequence"/>
</dbReference>
<reference evidence="1 2" key="1">
    <citation type="submission" date="2021-06" db="EMBL/GenBank/DDBJ databases">
        <authorList>
            <person name="Kallberg Y."/>
            <person name="Tangrot J."/>
            <person name="Rosling A."/>
        </authorList>
    </citation>
    <scope>NUCLEOTIDE SEQUENCE [LARGE SCALE GENOMIC DNA]</scope>
    <source>
        <strain evidence="1 2">120-4 pot B 10/14</strain>
    </source>
</reference>
<organism evidence="1 2">
    <name type="scientific">Gigaspora margarita</name>
    <dbReference type="NCBI Taxonomy" id="4874"/>
    <lineage>
        <taxon>Eukaryota</taxon>
        <taxon>Fungi</taxon>
        <taxon>Fungi incertae sedis</taxon>
        <taxon>Mucoromycota</taxon>
        <taxon>Glomeromycotina</taxon>
        <taxon>Glomeromycetes</taxon>
        <taxon>Diversisporales</taxon>
        <taxon>Gigasporaceae</taxon>
        <taxon>Gigaspora</taxon>
    </lineage>
</organism>
<accession>A0ABN7W1B3</accession>
<evidence type="ECO:0000313" key="2">
    <source>
        <dbReference type="Proteomes" id="UP000789901"/>
    </source>
</evidence>
<dbReference type="EMBL" id="CAJVQB010027617">
    <property type="protein sequence ID" value="CAG8810861.1"/>
    <property type="molecule type" value="Genomic_DNA"/>
</dbReference>
<name>A0ABN7W1B3_GIGMA</name>
<comment type="caution">
    <text evidence="1">The sequence shown here is derived from an EMBL/GenBank/DDBJ whole genome shotgun (WGS) entry which is preliminary data.</text>
</comment>